<evidence type="ECO:0000313" key="3">
    <source>
        <dbReference type="Proteomes" id="UP001328107"/>
    </source>
</evidence>
<dbReference type="Proteomes" id="UP001328107">
    <property type="component" value="Unassembled WGS sequence"/>
</dbReference>
<accession>A0AAN5ICH9</accession>
<keyword evidence="3" id="KW-1185">Reference proteome</keyword>
<comment type="caution">
    <text evidence="2">The sequence shown here is derived from an EMBL/GenBank/DDBJ whole genome shotgun (WGS) entry which is preliminary data.</text>
</comment>
<evidence type="ECO:0000313" key="2">
    <source>
        <dbReference type="EMBL" id="GMR59564.1"/>
    </source>
</evidence>
<gene>
    <name evidence="2" type="ORF">PMAYCL1PPCAC_29759</name>
</gene>
<keyword evidence="1" id="KW-0472">Membrane</keyword>
<proteinExistence type="predicted"/>
<feature type="non-terminal residue" evidence="2">
    <location>
        <position position="1"/>
    </location>
</feature>
<keyword evidence="1" id="KW-0812">Transmembrane</keyword>
<dbReference type="AlphaFoldDB" id="A0AAN5ICH9"/>
<evidence type="ECO:0000256" key="1">
    <source>
        <dbReference type="SAM" id="Phobius"/>
    </source>
</evidence>
<sequence length="313" mass="36353">ILSHSKMVSPMLRFLYHTIFGSLLLISFILVQLSLLRILIFDGSKAAFDLPPSPHKIDHLKRINNVFLIEKYENESRDRIDLDDCKKIGEGWTKIVYECEGRAVKIPNFVGKNMRDCLEGDIYSPKFRSEVCKRNLIESLITDTITMTSFNGDPMVPQLLGYHFPADSLTAERFQVFTPLGIPIDTIRLLSVDWGDRMGVVHEILLFLQRNSHRHFADLRRQQFVMMDSLPMLIDYGDITITRSMICTPPPSLQCSRQIDQLLQSTTRQEFTKISSIISLEWEHPRELRERYSDWPNWRIEAKSISIYSNNSL</sequence>
<protein>
    <submittedName>
        <fullName evidence="2">Uncharacterized protein</fullName>
    </submittedName>
</protein>
<name>A0AAN5ICH9_9BILA</name>
<feature type="transmembrane region" description="Helical" evidence="1">
    <location>
        <begin position="14"/>
        <end position="36"/>
    </location>
</feature>
<reference evidence="3" key="1">
    <citation type="submission" date="2022-10" db="EMBL/GenBank/DDBJ databases">
        <title>Genome assembly of Pristionchus species.</title>
        <authorList>
            <person name="Yoshida K."/>
            <person name="Sommer R.J."/>
        </authorList>
    </citation>
    <scope>NUCLEOTIDE SEQUENCE [LARGE SCALE GENOMIC DNA]</scope>
    <source>
        <strain evidence="3">RS5460</strain>
    </source>
</reference>
<organism evidence="2 3">
    <name type="scientific">Pristionchus mayeri</name>
    <dbReference type="NCBI Taxonomy" id="1317129"/>
    <lineage>
        <taxon>Eukaryota</taxon>
        <taxon>Metazoa</taxon>
        <taxon>Ecdysozoa</taxon>
        <taxon>Nematoda</taxon>
        <taxon>Chromadorea</taxon>
        <taxon>Rhabditida</taxon>
        <taxon>Rhabditina</taxon>
        <taxon>Diplogasteromorpha</taxon>
        <taxon>Diplogasteroidea</taxon>
        <taxon>Neodiplogasteridae</taxon>
        <taxon>Pristionchus</taxon>
    </lineage>
</organism>
<dbReference type="EMBL" id="BTRK01000006">
    <property type="protein sequence ID" value="GMR59564.1"/>
    <property type="molecule type" value="Genomic_DNA"/>
</dbReference>
<keyword evidence="1" id="KW-1133">Transmembrane helix</keyword>